<accession>A0A372GAU3</accession>
<reference evidence="2 3" key="1">
    <citation type="submission" date="2018-08" db="EMBL/GenBank/DDBJ databases">
        <title>Actinomadura spongicola sp. nov., isolated from marine sponge Leucetta chagosensis.</title>
        <authorList>
            <person name="Li L."/>
            <person name="Lin H.W."/>
        </authorList>
    </citation>
    <scope>NUCLEOTIDE SEQUENCE [LARGE SCALE GENOMIC DNA]</scope>
    <source>
        <strain evidence="2 3">LHW52907</strain>
    </source>
</reference>
<keyword evidence="1" id="KW-0812">Transmembrane</keyword>
<evidence type="ECO:0000256" key="1">
    <source>
        <dbReference type="SAM" id="Phobius"/>
    </source>
</evidence>
<dbReference type="AlphaFoldDB" id="A0A372GAU3"/>
<keyword evidence="1" id="KW-1133">Transmembrane helix</keyword>
<proteinExistence type="predicted"/>
<evidence type="ECO:0000313" key="3">
    <source>
        <dbReference type="Proteomes" id="UP000262882"/>
    </source>
</evidence>
<feature type="transmembrane region" description="Helical" evidence="1">
    <location>
        <begin position="140"/>
        <end position="162"/>
    </location>
</feature>
<dbReference type="Proteomes" id="UP000262882">
    <property type="component" value="Unassembled WGS sequence"/>
</dbReference>
<dbReference type="RefSeq" id="WP_117403465.1">
    <property type="nucleotide sequence ID" value="NZ_QVNQ01000010.1"/>
</dbReference>
<dbReference type="EMBL" id="QVNQ01000010">
    <property type="protein sequence ID" value="RFS82259.1"/>
    <property type="molecule type" value="Genomic_DNA"/>
</dbReference>
<evidence type="ECO:0000313" key="2">
    <source>
        <dbReference type="EMBL" id="RFS82259.1"/>
    </source>
</evidence>
<name>A0A372GAU3_9ACTN</name>
<gene>
    <name evidence="2" type="ORF">D0T12_28920</name>
</gene>
<organism evidence="2 3">
    <name type="scientific">Actinomadura spongiicola</name>
    <dbReference type="NCBI Taxonomy" id="2303421"/>
    <lineage>
        <taxon>Bacteria</taxon>
        <taxon>Bacillati</taxon>
        <taxon>Actinomycetota</taxon>
        <taxon>Actinomycetes</taxon>
        <taxon>Streptosporangiales</taxon>
        <taxon>Thermomonosporaceae</taxon>
        <taxon>Actinomadura</taxon>
    </lineage>
</organism>
<dbReference type="OrthoDB" id="2518538at2"/>
<keyword evidence="1" id="KW-0472">Membrane</keyword>
<comment type="caution">
    <text evidence="2">The sequence shown here is derived from an EMBL/GenBank/DDBJ whole genome shotgun (WGS) entry which is preliminary data.</text>
</comment>
<keyword evidence="3" id="KW-1185">Reference proteome</keyword>
<protein>
    <submittedName>
        <fullName evidence="2">XRE family transcriptional regulator</fullName>
    </submittedName>
</protein>
<sequence>MTGGEELARLLAEQYARADVSLRELELRSNKAGGTRLPRATCSDMLAGRRFPKKAVMLAFLRACQVPESQLPDWERAWERVKISQISAVQATVAQLPEAARDGREVSLSKSEDRVATVDQNIQPSTGEPGRGWRRARRRVGWAVGLAAVPVLGTALGLSALIDPGPSPPRYLTDDGRAFGSGGSSQFTVTVNPAHSELRLTRRLDAIIARQTATISVDGVLAAVWQPLQGESRMWRDQSVVLPSALTVGRRRLTITNTFVASELDFNEFAYFVDQKVDGTWSRADTVDVGPAHPESEAAHHYRIIHQNWAGTRHTSYPE</sequence>